<protein>
    <submittedName>
        <fullName evidence="1">Uncharacterized protein</fullName>
    </submittedName>
</protein>
<evidence type="ECO:0000313" key="2">
    <source>
        <dbReference type="Proteomes" id="UP001358586"/>
    </source>
</evidence>
<reference evidence="1 2" key="1">
    <citation type="submission" date="2023-03" db="EMBL/GenBank/DDBJ databases">
        <title>WGS of Gossypium arboreum.</title>
        <authorList>
            <person name="Yu D."/>
        </authorList>
    </citation>
    <scope>NUCLEOTIDE SEQUENCE [LARGE SCALE GENOMIC DNA]</scope>
    <source>
        <tissue evidence="1">Leaf</tissue>
    </source>
</reference>
<dbReference type="EMBL" id="JARKNE010000013">
    <property type="protein sequence ID" value="KAK5770362.1"/>
    <property type="molecule type" value="Genomic_DNA"/>
</dbReference>
<proteinExistence type="predicted"/>
<evidence type="ECO:0000313" key="1">
    <source>
        <dbReference type="EMBL" id="KAK5770362.1"/>
    </source>
</evidence>
<keyword evidence="2" id="KW-1185">Reference proteome</keyword>
<organism evidence="1 2">
    <name type="scientific">Gossypium arboreum</name>
    <name type="common">Tree cotton</name>
    <name type="synonym">Gossypium nanking</name>
    <dbReference type="NCBI Taxonomy" id="29729"/>
    <lineage>
        <taxon>Eukaryota</taxon>
        <taxon>Viridiplantae</taxon>
        <taxon>Streptophyta</taxon>
        <taxon>Embryophyta</taxon>
        <taxon>Tracheophyta</taxon>
        <taxon>Spermatophyta</taxon>
        <taxon>Magnoliopsida</taxon>
        <taxon>eudicotyledons</taxon>
        <taxon>Gunneridae</taxon>
        <taxon>Pentapetalae</taxon>
        <taxon>rosids</taxon>
        <taxon>malvids</taxon>
        <taxon>Malvales</taxon>
        <taxon>Malvaceae</taxon>
        <taxon>Malvoideae</taxon>
        <taxon>Gossypium</taxon>
    </lineage>
</organism>
<comment type="caution">
    <text evidence="1">The sequence shown here is derived from an EMBL/GenBank/DDBJ whole genome shotgun (WGS) entry which is preliminary data.</text>
</comment>
<sequence length="83" mass="9154">MEASIDDHYAATSTFNLPSYSKTSIVIDARRLLGEEQLLQCSKGDAPFGTTMVDVITQPINNYNRCSDDLSLTFTVLKHPLSS</sequence>
<gene>
    <name evidence="1" type="ORF">PVK06_046512</name>
</gene>
<accession>A0ABR0MB64</accession>
<name>A0ABR0MB64_GOSAR</name>
<dbReference type="Proteomes" id="UP001358586">
    <property type="component" value="Chromosome 13"/>
</dbReference>